<dbReference type="PANTHER" id="PTHR30007:SF0">
    <property type="entry name" value="TRANSPOSASE"/>
    <property type="match status" value="1"/>
</dbReference>
<dbReference type="InterPro" id="IPR002559">
    <property type="entry name" value="Transposase_11"/>
</dbReference>
<dbReference type="Proteomes" id="UP000189683">
    <property type="component" value="Chromosome"/>
</dbReference>
<dbReference type="KEGG" id="kna:B0W47_05965"/>
<gene>
    <name evidence="2" type="ORF">B0W47_05965</name>
</gene>
<dbReference type="GO" id="GO:0004803">
    <property type="term" value="F:transposase activity"/>
    <property type="evidence" value="ECO:0007669"/>
    <property type="project" value="InterPro"/>
</dbReference>
<evidence type="ECO:0000313" key="3">
    <source>
        <dbReference type="Proteomes" id="UP000189683"/>
    </source>
</evidence>
<dbReference type="EMBL" id="CP019875">
    <property type="protein sequence ID" value="AQU87095.1"/>
    <property type="molecule type" value="Genomic_DNA"/>
</dbReference>
<name>A0A9N7CGN6_9PROT</name>
<dbReference type="PANTHER" id="PTHR30007">
    <property type="entry name" value="PHP DOMAIN PROTEIN"/>
    <property type="match status" value="1"/>
</dbReference>
<dbReference type="GO" id="GO:0003677">
    <property type="term" value="F:DNA binding"/>
    <property type="evidence" value="ECO:0007669"/>
    <property type="project" value="InterPro"/>
</dbReference>
<organism evidence="2 3">
    <name type="scientific">Komagataeibacter nataicola</name>
    <dbReference type="NCBI Taxonomy" id="265960"/>
    <lineage>
        <taxon>Bacteria</taxon>
        <taxon>Pseudomonadati</taxon>
        <taxon>Pseudomonadota</taxon>
        <taxon>Alphaproteobacteria</taxon>
        <taxon>Acetobacterales</taxon>
        <taxon>Acetobacteraceae</taxon>
        <taxon>Komagataeibacter</taxon>
    </lineage>
</organism>
<protein>
    <submittedName>
        <fullName evidence="2">IS5 family transposase</fullName>
    </submittedName>
</protein>
<evidence type="ECO:0000313" key="2">
    <source>
        <dbReference type="EMBL" id="AQU87095.1"/>
    </source>
</evidence>
<evidence type="ECO:0000259" key="1">
    <source>
        <dbReference type="Pfam" id="PF01609"/>
    </source>
</evidence>
<dbReference type="AlphaFoldDB" id="A0A9N7CGN6"/>
<accession>A0A9N7CGN6</accession>
<feature type="domain" description="Transposase IS4-like" evidence="1">
    <location>
        <begin position="52"/>
        <end position="202"/>
    </location>
</feature>
<dbReference type="Pfam" id="PF01609">
    <property type="entry name" value="DDE_Tnp_1"/>
    <property type="match status" value="1"/>
</dbReference>
<reference evidence="3" key="1">
    <citation type="submission" date="2017-02" db="EMBL/GenBank/DDBJ databases">
        <title>zhang.</title>
        <authorList>
            <person name="Zhang H."/>
        </authorList>
    </citation>
    <scope>NUCLEOTIDE SEQUENCE [LARGE SCALE GENOMIC DNA]</scope>
    <source>
        <strain evidence="3">RZS01</strain>
    </source>
</reference>
<dbReference type="GO" id="GO:0006313">
    <property type="term" value="P:DNA transposition"/>
    <property type="evidence" value="ECO:0007669"/>
    <property type="project" value="InterPro"/>
</dbReference>
<sequence>MIPVIGLKKAELGTEGTTASCPSVARNFNRCSNPRYEPSQLWQSSTSGQDATPSVGVIDSQSVKTATTAAAVVMTRAKKIKGRERHISTDTLCHVVAAVVHPADIQDHNGAPPAATKIRSLFAWLRHLIGEGGYAGEKLRGVLVERGRRTIEIVKRSDRAEGFIIMPKRWIVERRFVWLGRCRRFTKHVEAPISLSCAQLMIVHICRVLRQINQTAF</sequence>
<proteinExistence type="predicted"/>